<gene>
    <name evidence="1" type="ORF">BJ138DRAFT_1113213</name>
</gene>
<accession>A0ACB8AEA0</accession>
<sequence>MVATDGSVKTKPSSVPFLLESFPTPPSHIPRAPSPSLNGTSGISRAPSPNFMRAASPNPSLMAMGRAASPNPTPISSPTISTTNTNYIRAPSPNPSITNSSPTSTNPPPSLPPSAPLPPLPGPSPLSSELFILARPPRASLQSTRESLHVVDGNDNDGSGDAMDVARSSSLRSTRNANTFPPKQYPTPRPSLSAVGGGVGVGIEEVRVLDGVGIGLSTSPEPITNSNFTAEPESIILSDDISNNAGIARQIPDVLRPSFSRKRVTGEGTVGAGLNLNIPVDSALRDPKPDGPDPNSEIPYLADADSIANIDLSSLALQTDHDHDHGHDELGSPGSSGSTLMGIVSSRVITYFSPRIVTSSRIIVSYHAHEKIPFAFAYTIQFAIPLKFDFPHTFPYKRARPFELGFQPPFAVSFELDLTHTLTLERALALLKHMLELNLGFHLALRLPRDLPNYLRYAPATVSGASASNAKERARVSSLSGTGGVGSLGRPVGLTRRGSGSMLGCGGVEQERSGLGAIGGVIGGDGGISAGGGDELGEGQGERVRRRSDDQDRASDGDSDSSIDLHTPLP</sequence>
<protein>
    <submittedName>
        <fullName evidence="1">Uncharacterized protein</fullName>
    </submittedName>
</protein>
<evidence type="ECO:0000313" key="2">
    <source>
        <dbReference type="Proteomes" id="UP000790377"/>
    </source>
</evidence>
<proteinExistence type="predicted"/>
<keyword evidence="2" id="KW-1185">Reference proteome</keyword>
<evidence type="ECO:0000313" key="1">
    <source>
        <dbReference type="EMBL" id="KAH7911453.1"/>
    </source>
</evidence>
<reference evidence="1" key="1">
    <citation type="journal article" date="2021" name="New Phytol.">
        <title>Evolutionary innovations through gain and loss of genes in the ectomycorrhizal Boletales.</title>
        <authorList>
            <person name="Wu G."/>
            <person name="Miyauchi S."/>
            <person name="Morin E."/>
            <person name="Kuo A."/>
            <person name="Drula E."/>
            <person name="Varga T."/>
            <person name="Kohler A."/>
            <person name="Feng B."/>
            <person name="Cao Y."/>
            <person name="Lipzen A."/>
            <person name="Daum C."/>
            <person name="Hundley H."/>
            <person name="Pangilinan J."/>
            <person name="Johnson J."/>
            <person name="Barry K."/>
            <person name="LaButti K."/>
            <person name="Ng V."/>
            <person name="Ahrendt S."/>
            <person name="Min B."/>
            <person name="Choi I.G."/>
            <person name="Park H."/>
            <person name="Plett J.M."/>
            <person name="Magnuson J."/>
            <person name="Spatafora J.W."/>
            <person name="Nagy L.G."/>
            <person name="Henrissat B."/>
            <person name="Grigoriev I.V."/>
            <person name="Yang Z.L."/>
            <person name="Xu J."/>
            <person name="Martin F.M."/>
        </authorList>
    </citation>
    <scope>NUCLEOTIDE SEQUENCE</scope>
    <source>
        <strain evidence="1">ATCC 28755</strain>
    </source>
</reference>
<comment type="caution">
    <text evidence="1">The sequence shown here is derived from an EMBL/GenBank/DDBJ whole genome shotgun (WGS) entry which is preliminary data.</text>
</comment>
<dbReference type="EMBL" id="MU267678">
    <property type="protein sequence ID" value="KAH7911453.1"/>
    <property type="molecule type" value="Genomic_DNA"/>
</dbReference>
<name>A0ACB8AEA0_9AGAM</name>
<dbReference type="Proteomes" id="UP000790377">
    <property type="component" value="Unassembled WGS sequence"/>
</dbReference>
<organism evidence="1 2">
    <name type="scientific">Hygrophoropsis aurantiaca</name>
    <dbReference type="NCBI Taxonomy" id="72124"/>
    <lineage>
        <taxon>Eukaryota</taxon>
        <taxon>Fungi</taxon>
        <taxon>Dikarya</taxon>
        <taxon>Basidiomycota</taxon>
        <taxon>Agaricomycotina</taxon>
        <taxon>Agaricomycetes</taxon>
        <taxon>Agaricomycetidae</taxon>
        <taxon>Boletales</taxon>
        <taxon>Coniophorineae</taxon>
        <taxon>Hygrophoropsidaceae</taxon>
        <taxon>Hygrophoropsis</taxon>
    </lineage>
</organism>